<feature type="transmembrane region" description="Helical" evidence="1">
    <location>
        <begin position="55"/>
        <end position="74"/>
    </location>
</feature>
<sequence length="161" mass="18510">MKMQSQRDVRWPNQTMTFTSVKQGWRVLSGAGRTVICSLFALYVAMIFLNSSKLNSLLMLSNIPVFGLMLLHYLHSRGHPRFEEVSLTEELRLDNGQVCIGNYVFPDTVRKLVIGRQDINGPGFLQLAWNGGEQWLFPVEEIPSVRHFFRQHAPHIQVINE</sequence>
<dbReference type="RefSeq" id="WP_377330883.1">
    <property type="nucleotide sequence ID" value="NZ_JBHSGB010000001.1"/>
</dbReference>
<dbReference type="Proteomes" id="UP001595962">
    <property type="component" value="Unassembled WGS sequence"/>
</dbReference>
<feature type="transmembrane region" description="Helical" evidence="1">
    <location>
        <begin position="30"/>
        <end position="49"/>
    </location>
</feature>
<evidence type="ECO:0000256" key="1">
    <source>
        <dbReference type="SAM" id="Phobius"/>
    </source>
</evidence>
<evidence type="ECO:0008006" key="4">
    <source>
        <dbReference type="Google" id="ProtNLM"/>
    </source>
</evidence>
<keyword evidence="1" id="KW-0472">Membrane</keyword>
<name>A0ABV9JGT3_9GAMM</name>
<accession>A0ABV9JGT3</accession>
<keyword evidence="1" id="KW-0812">Transmembrane</keyword>
<reference evidence="3" key="1">
    <citation type="journal article" date="2019" name="Int. J. Syst. Evol. Microbiol.">
        <title>The Global Catalogue of Microorganisms (GCM) 10K type strain sequencing project: providing services to taxonomists for standard genome sequencing and annotation.</title>
        <authorList>
            <consortium name="The Broad Institute Genomics Platform"/>
            <consortium name="The Broad Institute Genome Sequencing Center for Infectious Disease"/>
            <person name="Wu L."/>
            <person name="Ma J."/>
        </authorList>
    </citation>
    <scope>NUCLEOTIDE SEQUENCE [LARGE SCALE GENOMIC DNA]</scope>
    <source>
        <strain evidence="3">DT28</strain>
    </source>
</reference>
<keyword evidence="1" id="KW-1133">Transmembrane helix</keyword>
<protein>
    <recommendedName>
        <fullName evidence="4">DUF2244 domain-containing protein</fullName>
    </recommendedName>
</protein>
<proteinExistence type="predicted"/>
<comment type="caution">
    <text evidence="2">The sequence shown here is derived from an EMBL/GenBank/DDBJ whole genome shotgun (WGS) entry which is preliminary data.</text>
</comment>
<evidence type="ECO:0000313" key="3">
    <source>
        <dbReference type="Proteomes" id="UP001595962"/>
    </source>
</evidence>
<evidence type="ECO:0000313" key="2">
    <source>
        <dbReference type="EMBL" id="MFC4653521.1"/>
    </source>
</evidence>
<dbReference type="EMBL" id="JBHSGB010000001">
    <property type="protein sequence ID" value="MFC4653521.1"/>
    <property type="molecule type" value="Genomic_DNA"/>
</dbReference>
<gene>
    <name evidence="2" type="ORF">ACFO3I_00650</name>
</gene>
<organism evidence="2 3">
    <name type="scientific">Rheinheimera marina</name>
    <dbReference type="NCBI Taxonomy" id="1774958"/>
    <lineage>
        <taxon>Bacteria</taxon>
        <taxon>Pseudomonadati</taxon>
        <taxon>Pseudomonadota</taxon>
        <taxon>Gammaproteobacteria</taxon>
        <taxon>Chromatiales</taxon>
        <taxon>Chromatiaceae</taxon>
        <taxon>Rheinheimera</taxon>
    </lineage>
</organism>
<keyword evidence="3" id="KW-1185">Reference proteome</keyword>